<accession>A0A9D4PTF6</accession>
<evidence type="ECO:0000313" key="6">
    <source>
        <dbReference type="EMBL" id="KAH7952216.1"/>
    </source>
</evidence>
<name>A0A9D4PTF6_RHISA</name>
<keyword evidence="2" id="KW-0719">Serine esterase</keyword>
<dbReference type="InterPro" id="IPR029058">
    <property type="entry name" value="AB_hydrolase_fold"/>
</dbReference>
<feature type="domain" description="Carboxylesterase type B" evidence="5">
    <location>
        <begin position="66"/>
        <end position="150"/>
    </location>
</feature>
<dbReference type="PANTHER" id="PTHR43918">
    <property type="entry name" value="ACETYLCHOLINESTERASE"/>
    <property type="match status" value="1"/>
</dbReference>
<dbReference type="InterPro" id="IPR002018">
    <property type="entry name" value="CarbesteraseB"/>
</dbReference>
<dbReference type="SUPFAM" id="SSF53474">
    <property type="entry name" value="alpha/beta-Hydrolases"/>
    <property type="match status" value="1"/>
</dbReference>
<keyword evidence="3" id="KW-0378">Hydrolase</keyword>
<evidence type="ECO:0000313" key="7">
    <source>
        <dbReference type="Proteomes" id="UP000821837"/>
    </source>
</evidence>
<keyword evidence="7" id="KW-1185">Reference proteome</keyword>
<dbReference type="GO" id="GO:0005886">
    <property type="term" value="C:plasma membrane"/>
    <property type="evidence" value="ECO:0007669"/>
    <property type="project" value="TreeGrafter"/>
</dbReference>
<evidence type="ECO:0000256" key="2">
    <source>
        <dbReference type="ARBA" id="ARBA00022487"/>
    </source>
</evidence>
<protein>
    <recommendedName>
        <fullName evidence="5">Carboxylesterase type B domain-containing protein</fullName>
    </recommendedName>
</protein>
<keyword evidence="4" id="KW-0325">Glycoprotein</keyword>
<dbReference type="GO" id="GO:0019695">
    <property type="term" value="P:choline metabolic process"/>
    <property type="evidence" value="ECO:0007669"/>
    <property type="project" value="TreeGrafter"/>
</dbReference>
<reference evidence="6" key="2">
    <citation type="submission" date="2021-09" db="EMBL/GenBank/DDBJ databases">
        <authorList>
            <person name="Jia N."/>
            <person name="Wang J."/>
            <person name="Shi W."/>
            <person name="Du L."/>
            <person name="Sun Y."/>
            <person name="Zhan W."/>
            <person name="Jiang J."/>
            <person name="Wang Q."/>
            <person name="Zhang B."/>
            <person name="Ji P."/>
            <person name="Sakyi L.B."/>
            <person name="Cui X."/>
            <person name="Yuan T."/>
            <person name="Jiang B."/>
            <person name="Yang W."/>
            <person name="Lam T.T.-Y."/>
            <person name="Chang Q."/>
            <person name="Ding S."/>
            <person name="Wang X."/>
            <person name="Zhu J."/>
            <person name="Ruan X."/>
            <person name="Zhao L."/>
            <person name="Wei J."/>
            <person name="Que T."/>
            <person name="Du C."/>
            <person name="Cheng J."/>
            <person name="Dai P."/>
            <person name="Han X."/>
            <person name="Huang E."/>
            <person name="Gao Y."/>
            <person name="Liu J."/>
            <person name="Shao H."/>
            <person name="Ye R."/>
            <person name="Li L."/>
            <person name="Wei W."/>
            <person name="Wang X."/>
            <person name="Wang C."/>
            <person name="Huo Q."/>
            <person name="Li W."/>
            <person name="Guo W."/>
            <person name="Chen H."/>
            <person name="Chen S."/>
            <person name="Zhou L."/>
            <person name="Zhou L."/>
            <person name="Ni X."/>
            <person name="Tian J."/>
            <person name="Zhou Y."/>
            <person name="Sheng Y."/>
            <person name="Liu T."/>
            <person name="Pan Y."/>
            <person name="Xia L."/>
            <person name="Li J."/>
            <person name="Zhao F."/>
            <person name="Cao W."/>
        </authorList>
    </citation>
    <scope>NUCLEOTIDE SEQUENCE</scope>
    <source>
        <strain evidence="6">Rsan-2018</strain>
        <tissue evidence="6">Larvae</tissue>
    </source>
</reference>
<evidence type="ECO:0000256" key="1">
    <source>
        <dbReference type="ARBA" id="ARBA00005964"/>
    </source>
</evidence>
<comment type="caution">
    <text evidence="6">The sequence shown here is derived from an EMBL/GenBank/DDBJ whole genome shotgun (WGS) entry which is preliminary data.</text>
</comment>
<proteinExistence type="inferred from homology"/>
<reference evidence="6" key="1">
    <citation type="journal article" date="2020" name="Cell">
        <title>Large-Scale Comparative Analyses of Tick Genomes Elucidate Their Genetic Diversity and Vector Capacities.</title>
        <authorList>
            <consortium name="Tick Genome and Microbiome Consortium (TIGMIC)"/>
            <person name="Jia N."/>
            <person name="Wang J."/>
            <person name="Shi W."/>
            <person name="Du L."/>
            <person name="Sun Y."/>
            <person name="Zhan W."/>
            <person name="Jiang J.F."/>
            <person name="Wang Q."/>
            <person name="Zhang B."/>
            <person name="Ji P."/>
            <person name="Bell-Sakyi L."/>
            <person name="Cui X.M."/>
            <person name="Yuan T.T."/>
            <person name="Jiang B.G."/>
            <person name="Yang W.F."/>
            <person name="Lam T.T."/>
            <person name="Chang Q.C."/>
            <person name="Ding S.J."/>
            <person name="Wang X.J."/>
            <person name="Zhu J.G."/>
            <person name="Ruan X.D."/>
            <person name="Zhao L."/>
            <person name="Wei J.T."/>
            <person name="Ye R.Z."/>
            <person name="Que T.C."/>
            <person name="Du C.H."/>
            <person name="Zhou Y.H."/>
            <person name="Cheng J.X."/>
            <person name="Dai P.F."/>
            <person name="Guo W.B."/>
            <person name="Han X.H."/>
            <person name="Huang E.J."/>
            <person name="Li L.F."/>
            <person name="Wei W."/>
            <person name="Gao Y.C."/>
            <person name="Liu J.Z."/>
            <person name="Shao H.Z."/>
            <person name="Wang X."/>
            <person name="Wang C.C."/>
            <person name="Yang T.C."/>
            <person name="Huo Q.B."/>
            <person name="Li W."/>
            <person name="Chen H.Y."/>
            <person name="Chen S.E."/>
            <person name="Zhou L.G."/>
            <person name="Ni X.B."/>
            <person name="Tian J.H."/>
            <person name="Sheng Y."/>
            <person name="Liu T."/>
            <person name="Pan Y.S."/>
            <person name="Xia L.Y."/>
            <person name="Li J."/>
            <person name="Zhao F."/>
            <person name="Cao W.C."/>
        </authorList>
    </citation>
    <scope>NUCLEOTIDE SEQUENCE</scope>
    <source>
        <strain evidence="6">Rsan-2018</strain>
    </source>
</reference>
<feature type="domain" description="Carboxylesterase type B" evidence="5">
    <location>
        <begin position="157"/>
        <end position="311"/>
    </location>
</feature>
<evidence type="ECO:0000259" key="5">
    <source>
        <dbReference type="Pfam" id="PF00135"/>
    </source>
</evidence>
<dbReference type="GO" id="GO:0006581">
    <property type="term" value="P:acetylcholine catabolic process"/>
    <property type="evidence" value="ECO:0007669"/>
    <property type="project" value="TreeGrafter"/>
</dbReference>
<dbReference type="Pfam" id="PF00135">
    <property type="entry name" value="COesterase"/>
    <property type="match status" value="3"/>
</dbReference>
<dbReference type="EMBL" id="JABSTV010001251">
    <property type="protein sequence ID" value="KAH7952216.1"/>
    <property type="molecule type" value="Genomic_DNA"/>
</dbReference>
<comment type="similarity">
    <text evidence="1">Belongs to the type-B carboxylesterase/lipase family.</text>
</comment>
<dbReference type="VEuPathDB" id="VectorBase:RSAN_037306"/>
<dbReference type="Gene3D" id="3.40.50.1820">
    <property type="entry name" value="alpha/beta hydrolase"/>
    <property type="match status" value="2"/>
</dbReference>
<dbReference type="InterPro" id="IPR050654">
    <property type="entry name" value="AChE-related_enzymes"/>
</dbReference>
<dbReference type="GO" id="GO:0003990">
    <property type="term" value="F:acetylcholinesterase activity"/>
    <property type="evidence" value="ECO:0007669"/>
    <property type="project" value="TreeGrafter"/>
</dbReference>
<dbReference type="PANTHER" id="PTHR43918:SF4">
    <property type="entry name" value="CARBOXYLIC ESTER HYDROLASE"/>
    <property type="match status" value="1"/>
</dbReference>
<evidence type="ECO:0000256" key="3">
    <source>
        <dbReference type="ARBA" id="ARBA00022801"/>
    </source>
</evidence>
<evidence type="ECO:0000256" key="4">
    <source>
        <dbReference type="ARBA" id="ARBA00023180"/>
    </source>
</evidence>
<dbReference type="GO" id="GO:0005615">
    <property type="term" value="C:extracellular space"/>
    <property type="evidence" value="ECO:0007669"/>
    <property type="project" value="TreeGrafter"/>
</dbReference>
<organism evidence="6 7">
    <name type="scientific">Rhipicephalus sanguineus</name>
    <name type="common">Brown dog tick</name>
    <name type="synonym">Ixodes sanguineus</name>
    <dbReference type="NCBI Taxonomy" id="34632"/>
    <lineage>
        <taxon>Eukaryota</taxon>
        <taxon>Metazoa</taxon>
        <taxon>Ecdysozoa</taxon>
        <taxon>Arthropoda</taxon>
        <taxon>Chelicerata</taxon>
        <taxon>Arachnida</taxon>
        <taxon>Acari</taxon>
        <taxon>Parasitiformes</taxon>
        <taxon>Ixodida</taxon>
        <taxon>Ixodoidea</taxon>
        <taxon>Ixodidae</taxon>
        <taxon>Rhipicephalinae</taxon>
        <taxon>Rhipicephalus</taxon>
        <taxon>Rhipicephalus</taxon>
    </lineage>
</organism>
<sequence>MADIATVSAVVVSTTNGRVRGHTHTFMHKQVQVFLGVPYAKPPIGELRFQKPQSPESWDDIYDANSDCLYLNAWTPNATQEANLPVLVWFYGEVFKMDSAYETRYNATALSALNDVVVSCNFRLSIFGYLDVETTPGNVGLWDQLFVLRWELENHPEVVLECLQGRSAAEVSEASENVTAPKVLAFVPTFGTEFLPRLPSVSIAEGRFRPVDAMVSVTANEGAFAYVMQPDTELLWGDLSDYDREELKNTLYDNILSSWLKDSVLPLAIVYLEQHSPGDNAEIRQAVADVIGNHYFYCPSRFFAELHTAQGGNELLRCRLPRLFTTGVVIEAL</sequence>
<dbReference type="Proteomes" id="UP000821837">
    <property type="component" value="Chromosome 5"/>
</dbReference>
<gene>
    <name evidence="6" type="ORF">HPB52_020174</name>
</gene>
<dbReference type="AlphaFoldDB" id="A0A9D4PTF6"/>
<feature type="domain" description="Carboxylesterase type B" evidence="5">
    <location>
        <begin position="10"/>
        <end position="65"/>
    </location>
</feature>